<name>A0A6J8BU63_MYTCO</name>
<dbReference type="Proteomes" id="UP000507470">
    <property type="component" value="Unassembled WGS sequence"/>
</dbReference>
<evidence type="ECO:0000313" key="2">
    <source>
        <dbReference type="Proteomes" id="UP000507470"/>
    </source>
</evidence>
<protein>
    <submittedName>
        <fullName evidence="1">Uncharacterized protein</fullName>
    </submittedName>
</protein>
<accession>A0A6J8BU63</accession>
<gene>
    <name evidence="1" type="ORF">MCOR_21737</name>
</gene>
<keyword evidence="2" id="KW-1185">Reference proteome</keyword>
<dbReference type="EMBL" id="CACVKT020003848">
    <property type="protein sequence ID" value="CAC5386279.1"/>
    <property type="molecule type" value="Genomic_DNA"/>
</dbReference>
<evidence type="ECO:0000313" key="1">
    <source>
        <dbReference type="EMBL" id="CAC5386279.1"/>
    </source>
</evidence>
<dbReference type="AlphaFoldDB" id="A0A6J8BU63"/>
<proteinExistence type="predicted"/>
<sequence>MFIAGLWKQCFTKIRQTEADGGIKVDTKKIMIGKQITFLTGRNSTEACISFENGKYPPFRNQLNLAWDDVSKIEKRKTDETQSILQQDVFTEALIDAYLEETQSILQQDVLNEALIDVYLDETQSILQQDVLTEALIDAYLDPNCHPTWLQILSLFACIQTVLHVSLYGRLC</sequence>
<organism evidence="1 2">
    <name type="scientific">Mytilus coruscus</name>
    <name type="common">Sea mussel</name>
    <dbReference type="NCBI Taxonomy" id="42192"/>
    <lineage>
        <taxon>Eukaryota</taxon>
        <taxon>Metazoa</taxon>
        <taxon>Spiralia</taxon>
        <taxon>Lophotrochozoa</taxon>
        <taxon>Mollusca</taxon>
        <taxon>Bivalvia</taxon>
        <taxon>Autobranchia</taxon>
        <taxon>Pteriomorphia</taxon>
        <taxon>Mytilida</taxon>
        <taxon>Mytiloidea</taxon>
        <taxon>Mytilidae</taxon>
        <taxon>Mytilinae</taxon>
        <taxon>Mytilus</taxon>
    </lineage>
</organism>
<reference evidence="1 2" key="1">
    <citation type="submission" date="2020-06" db="EMBL/GenBank/DDBJ databases">
        <authorList>
            <person name="Li R."/>
            <person name="Bekaert M."/>
        </authorList>
    </citation>
    <scope>NUCLEOTIDE SEQUENCE [LARGE SCALE GENOMIC DNA]</scope>
    <source>
        <strain evidence="2">wild</strain>
    </source>
</reference>